<protein>
    <recommendedName>
        <fullName evidence="2">2,6-dihydroxypyridine 3-monooxygenase substrate binding domain-containing protein</fullName>
    </recommendedName>
</protein>
<dbReference type="EMBL" id="KN846970">
    <property type="protein sequence ID" value="KIW84288.1"/>
    <property type="molecule type" value="Genomic_DNA"/>
</dbReference>
<dbReference type="InterPro" id="IPR053212">
    <property type="entry name" value="DHP_3-monooxygenase"/>
</dbReference>
<feature type="domain" description="2,6-dihydroxypyridine 3-monooxygenase substrate binding" evidence="2">
    <location>
        <begin position="184"/>
        <end position="311"/>
    </location>
</feature>
<dbReference type="STRING" id="1442368.A0A0D2GTF6"/>
<dbReference type="GeneID" id="25303028"/>
<proteinExistence type="predicted"/>
<reference evidence="3 4" key="1">
    <citation type="submission" date="2015-01" db="EMBL/GenBank/DDBJ databases">
        <title>The Genome Sequence of Fonsecaea pedrosoi CBS 271.37.</title>
        <authorList>
            <consortium name="The Broad Institute Genomics Platform"/>
            <person name="Cuomo C."/>
            <person name="de Hoog S."/>
            <person name="Gorbushina A."/>
            <person name="Stielow B."/>
            <person name="Teixiera M."/>
            <person name="Abouelleil A."/>
            <person name="Chapman S.B."/>
            <person name="Priest M."/>
            <person name="Young S.K."/>
            <person name="Wortman J."/>
            <person name="Nusbaum C."/>
            <person name="Birren B."/>
        </authorList>
    </citation>
    <scope>NUCLEOTIDE SEQUENCE [LARGE SCALE GENOMIC DNA]</scope>
    <source>
        <strain evidence="3 4">CBS 271.37</strain>
    </source>
</reference>
<dbReference type="Gene3D" id="3.30.9.60">
    <property type="match status" value="1"/>
</dbReference>
<dbReference type="HOGENOM" id="CLU_009665_0_0_1"/>
<dbReference type="AlphaFoldDB" id="A0A0D2GTF6"/>
<dbReference type="OrthoDB" id="655030at2759"/>
<dbReference type="InterPro" id="IPR036188">
    <property type="entry name" value="FAD/NAD-bd_sf"/>
</dbReference>
<dbReference type="VEuPathDB" id="FungiDB:Z517_03538"/>
<keyword evidence="1" id="KW-1133">Transmembrane helix</keyword>
<dbReference type="Proteomes" id="UP000053029">
    <property type="component" value="Unassembled WGS sequence"/>
</dbReference>
<dbReference type="InterPro" id="IPR054707">
    <property type="entry name" value="DhpH_subs-bd"/>
</dbReference>
<feature type="transmembrane region" description="Helical" evidence="1">
    <location>
        <begin position="7"/>
        <end position="25"/>
    </location>
</feature>
<organism evidence="3 4">
    <name type="scientific">Fonsecaea pedrosoi CBS 271.37</name>
    <dbReference type="NCBI Taxonomy" id="1442368"/>
    <lineage>
        <taxon>Eukaryota</taxon>
        <taxon>Fungi</taxon>
        <taxon>Dikarya</taxon>
        <taxon>Ascomycota</taxon>
        <taxon>Pezizomycotina</taxon>
        <taxon>Eurotiomycetes</taxon>
        <taxon>Chaetothyriomycetidae</taxon>
        <taxon>Chaetothyriales</taxon>
        <taxon>Herpotrichiellaceae</taxon>
        <taxon>Fonsecaea</taxon>
    </lineage>
</organism>
<evidence type="ECO:0000313" key="4">
    <source>
        <dbReference type="Proteomes" id="UP000053029"/>
    </source>
</evidence>
<dbReference type="SUPFAM" id="SSF51905">
    <property type="entry name" value="FAD/NAD(P)-binding domain"/>
    <property type="match status" value="1"/>
</dbReference>
<gene>
    <name evidence="3" type="ORF">Z517_03538</name>
</gene>
<keyword evidence="1" id="KW-0812">Transmembrane</keyword>
<dbReference type="RefSeq" id="XP_013288096.1">
    <property type="nucleotide sequence ID" value="XM_013432642.1"/>
</dbReference>
<sequence length="424" mass="46588">MSVPRRLNVVIVGGSIAGLCVGVALKTLPEIGSITVLERQQSSQLQDQGAGIRIGDEVGEFLQRYANAPMSCYGIPINSLNILDAEGRIIIHRDIVNNCATTWTQLFRVLMLAFTERSGDETPSTTYRYSCNVRDVTECNDRAQIHLVNDAGKEETLPTDLVVGADGASSRVRDIMLPDTRRTYAGYVLFRGLVPVEDISVDAKQVMDLSATFCFNQNSQMLSYTVPASKVGPPDSHNLVNWGWYMRKTDEELAELMTDVNSVRHCFTLPPGGMCTRLSDEMRAHAQNELSPQFAEAVTKTRNPFVQVITDSLALENTFRGGKVMLVGDAAAGQRPHPASAVTQACLHAQLLRLHVQGRLSPDGWSREVQLVSSTVVSAGQDLGQICLSETLNPSEKVKSYVAKSVAVQRFLNERWRLCSSEVN</sequence>
<dbReference type="PANTHER" id="PTHR47469">
    <property type="entry name" value="MONOOXYGENASE-LIKE"/>
    <property type="match status" value="1"/>
</dbReference>
<keyword evidence="1" id="KW-0472">Membrane</keyword>
<accession>A0A0D2GTF6</accession>
<evidence type="ECO:0000256" key="1">
    <source>
        <dbReference type="SAM" id="Phobius"/>
    </source>
</evidence>
<evidence type="ECO:0000259" key="2">
    <source>
        <dbReference type="Pfam" id="PF22607"/>
    </source>
</evidence>
<evidence type="ECO:0000313" key="3">
    <source>
        <dbReference type="EMBL" id="KIW84288.1"/>
    </source>
</evidence>
<keyword evidence="4" id="KW-1185">Reference proteome</keyword>
<dbReference type="Pfam" id="PF22607">
    <property type="entry name" value="FAD_binding-like"/>
    <property type="match status" value="1"/>
</dbReference>
<dbReference type="PRINTS" id="PR00420">
    <property type="entry name" value="RNGMNOXGNASE"/>
</dbReference>
<name>A0A0D2GTF6_9EURO</name>
<dbReference type="Gene3D" id="3.50.50.60">
    <property type="entry name" value="FAD/NAD(P)-binding domain"/>
    <property type="match status" value="1"/>
</dbReference>
<dbReference type="SUPFAM" id="SSF54373">
    <property type="entry name" value="FAD-linked reductases, C-terminal domain"/>
    <property type="match status" value="1"/>
</dbReference>
<dbReference type="PANTHER" id="PTHR47469:SF2">
    <property type="entry name" value="OS06G0597600 PROTEIN"/>
    <property type="match status" value="1"/>
</dbReference>